<dbReference type="AlphaFoldDB" id="A0A139IQ85"/>
<dbReference type="STRING" id="113226.A0A139IQ85"/>
<feature type="transmembrane region" description="Helical" evidence="2">
    <location>
        <begin position="281"/>
        <end position="302"/>
    </location>
</feature>
<feature type="region of interest" description="Disordered" evidence="1">
    <location>
        <begin position="15"/>
        <end position="58"/>
    </location>
</feature>
<evidence type="ECO:0000256" key="1">
    <source>
        <dbReference type="SAM" id="MobiDB-lite"/>
    </source>
</evidence>
<dbReference type="OrthoDB" id="1708389at2759"/>
<evidence type="ECO:0000313" key="3">
    <source>
        <dbReference type="EMBL" id="KXT16958.1"/>
    </source>
</evidence>
<feature type="transmembrane region" description="Helical" evidence="2">
    <location>
        <begin position="384"/>
        <end position="403"/>
    </location>
</feature>
<organism evidence="3 4">
    <name type="scientific">Pseudocercospora musae</name>
    <dbReference type="NCBI Taxonomy" id="113226"/>
    <lineage>
        <taxon>Eukaryota</taxon>
        <taxon>Fungi</taxon>
        <taxon>Dikarya</taxon>
        <taxon>Ascomycota</taxon>
        <taxon>Pezizomycotina</taxon>
        <taxon>Dothideomycetes</taxon>
        <taxon>Dothideomycetidae</taxon>
        <taxon>Mycosphaerellales</taxon>
        <taxon>Mycosphaerellaceae</taxon>
        <taxon>Pseudocercospora</taxon>
    </lineage>
</organism>
<keyword evidence="2" id="KW-1133">Transmembrane helix</keyword>
<keyword evidence="2" id="KW-0472">Membrane</keyword>
<dbReference type="Proteomes" id="UP000073492">
    <property type="component" value="Unassembled WGS sequence"/>
</dbReference>
<protein>
    <submittedName>
        <fullName evidence="3">Uncharacterized protein</fullName>
    </submittedName>
</protein>
<comment type="caution">
    <text evidence="3">The sequence shown here is derived from an EMBL/GenBank/DDBJ whole genome shotgun (WGS) entry which is preliminary data.</text>
</comment>
<accession>A0A139IQ85</accession>
<evidence type="ECO:0000313" key="4">
    <source>
        <dbReference type="Proteomes" id="UP000073492"/>
    </source>
</evidence>
<name>A0A139IQ85_9PEZI</name>
<reference evidence="3 4" key="1">
    <citation type="submission" date="2015-07" db="EMBL/GenBank/DDBJ databases">
        <title>Comparative genomics of the Sigatoka disease complex on banana suggests a link between parallel evolutionary changes in Pseudocercospora fijiensis and Pseudocercospora eumusae and increased virulence on the banana host.</title>
        <authorList>
            <person name="Chang T.-C."/>
            <person name="Salvucci A."/>
            <person name="Crous P.W."/>
            <person name="Stergiopoulos I."/>
        </authorList>
    </citation>
    <scope>NUCLEOTIDE SEQUENCE [LARGE SCALE GENOMIC DNA]</scope>
    <source>
        <strain evidence="3 4">CBS 116634</strain>
    </source>
</reference>
<evidence type="ECO:0000256" key="2">
    <source>
        <dbReference type="SAM" id="Phobius"/>
    </source>
</evidence>
<sequence length="653" mass="74703">MRTFSRILDHLGHHDSAADLPNDIGNNVSSDVPGSDSVHDASRKLQSHGAAVEPSRVDKLKGKAKKLQHAIEHPRQATKQRPQKKFVDQFVLTEQPWLTDQAKANFELFEAYDALKSAETALDLHPRDLDLKLRVQHAERVVLDLEERREGIGLSWHLSRYVHRARVVRRFVKFPDRSDPQHFGDGGTGKEQRFLWVKWLGHKPFCPRDVRLERLQLALYGFQDAGVAYIEPTNTKSYNRQELIRAIERLLVASQSLQYWWNRIRYVYRWENPWLTSTWLILYLLLLKTGYFMTFYYSYLLWSNLSNWDGKHTRNWMKQSTERSTQTHGRAVMLSELVLRHGPDAWFEPFMEEMGPWRQEQILDLAQFLEISNNYYMSRNRRSGMYTSVTYFALILICGLPSLEFSIKVFWLSCGFVLLQGEANLELVPKAPSRGGPCEAVVLEPSNTVRTFLCLVTGPISGLVAQVDCSNGTYTTGMGDEDDDGDDDESMSFDCLANIDQHQLSSPNDEVATSWQAHCKEHRGRLELVNDMQALRFASRGGIGVNTIWTHPISHLLELQKLTLPLTGLPAKPSVTKLSKSSAALRIIWAGPSRRQEPGEDDDAASGLVEEVLYAMNSEDRDDVFNTVIGISSFAWQELQPEIRSGENRTFFR</sequence>
<dbReference type="EMBL" id="LFZO01000027">
    <property type="protein sequence ID" value="KXT16958.1"/>
    <property type="molecule type" value="Genomic_DNA"/>
</dbReference>
<keyword evidence="2" id="KW-0812">Transmembrane</keyword>
<keyword evidence="4" id="KW-1185">Reference proteome</keyword>
<gene>
    <name evidence="3" type="ORF">AC579_7409</name>
</gene>
<proteinExistence type="predicted"/>